<protein>
    <submittedName>
        <fullName evidence="2">Uncharacterized protein</fullName>
    </submittedName>
</protein>
<sequence length="70" mass="8067">MVDSIEVHCLSKNTWIEIDPLDNPTMESGRTLRTDGLRPAFGHHDRSERPYEDYSSGEKRGDHKSVRARI</sequence>
<evidence type="ECO:0000313" key="2">
    <source>
        <dbReference type="EMBL" id="GFT69722.1"/>
    </source>
</evidence>
<dbReference type="EMBL" id="BMAW01116218">
    <property type="protein sequence ID" value="GFT69722.1"/>
    <property type="molecule type" value="Genomic_DNA"/>
</dbReference>
<keyword evidence="3" id="KW-1185">Reference proteome</keyword>
<feature type="region of interest" description="Disordered" evidence="1">
    <location>
        <begin position="23"/>
        <end position="70"/>
    </location>
</feature>
<dbReference type="AlphaFoldDB" id="A0A8X6PL43"/>
<name>A0A8X6PL43_NEPPI</name>
<accession>A0A8X6PL43</accession>
<proteinExistence type="predicted"/>
<evidence type="ECO:0000256" key="1">
    <source>
        <dbReference type="SAM" id="MobiDB-lite"/>
    </source>
</evidence>
<feature type="compositionally biased region" description="Basic and acidic residues" evidence="1">
    <location>
        <begin position="30"/>
        <end position="70"/>
    </location>
</feature>
<evidence type="ECO:0000313" key="3">
    <source>
        <dbReference type="Proteomes" id="UP000887013"/>
    </source>
</evidence>
<organism evidence="2 3">
    <name type="scientific">Nephila pilipes</name>
    <name type="common">Giant wood spider</name>
    <name type="synonym">Nephila maculata</name>
    <dbReference type="NCBI Taxonomy" id="299642"/>
    <lineage>
        <taxon>Eukaryota</taxon>
        <taxon>Metazoa</taxon>
        <taxon>Ecdysozoa</taxon>
        <taxon>Arthropoda</taxon>
        <taxon>Chelicerata</taxon>
        <taxon>Arachnida</taxon>
        <taxon>Araneae</taxon>
        <taxon>Araneomorphae</taxon>
        <taxon>Entelegynae</taxon>
        <taxon>Araneoidea</taxon>
        <taxon>Nephilidae</taxon>
        <taxon>Nephila</taxon>
    </lineage>
</organism>
<reference evidence="2" key="1">
    <citation type="submission" date="2020-08" db="EMBL/GenBank/DDBJ databases">
        <title>Multicomponent nature underlies the extraordinary mechanical properties of spider dragline silk.</title>
        <authorList>
            <person name="Kono N."/>
            <person name="Nakamura H."/>
            <person name="Mori M."/>
            <person name="Yoshida Y."/>
            <person name="Ohtoshi R."/>
            <person name="Malay A.D."/>
            <person name="Moran D.A.P."/>
            <person name="Tomita M."/>
            <person name="Numata K."/>
            <person name="Arakawa K."/>
        </authorList>
    </citation>
    <scope>NUCLEOTIDE SEQUENCE</scope>
</reference>
<gene>
    <name evidence="2" type="ORF">NPIL_168561</name>
</gene>
<comment type="caution">
    <text evidence="2">The sequence shown here is derived from an EMBL/GenBank/DDBJ whole genome shotgun (WGS) entry which is preliminary data.</text>
</comment>
<dbReference type="Proteomes" id="UP000887013">
    <property type="component" value="Unassembled WGS sequence"/>
</dbReference>